<gene>
    <name evidence="1" type="ORF">EG849_02030</name>
</gene>
<name>A0A3P3WGN4_9FLAO</name>
<proteinExistence type="predicted"/>
<reference evidence="1 2" key="1">
    <citation type="submission" date="2018-11" db="EMBL/GenBank/DDBJ databases">
        <title>Flavobacterium sp. nov., YIM 102600 draft genome.</title>
        <authorList>
            <person name="Li G."/>
            <person name="Jiang Y."/>
        </authorList>
    </citation>
    <scope>NUCLEOTIDE SEQUENCE [LARGE SCALE GENOMIC DNA]</scope>
    <source>
        <strain evidence="1 2">YIM 102600</strain>
    </source>
</reference>
<dbReference type="OrthoDB" id="1327228at2"/>
<evidence type="ECO:0000313" key="2">
    <source>
        <dbReference type="Proteomes" id="UP000271937"/>
    </source>
</evidence>
<sequence>MRFIFAFLAMGLLTIASCEDDGGDSVISLNEGAVPNILKVTGSNTFIDLIALESGEETTINFTVDKGQGNIASMDVVLFYKTGTTVYRTVLESNLTTFPKAYSLTQFDIIEAFTELNSAADFQVGDVLSVSADITLTNGSKLNILNNDATPNFGQDIANSAVYKVFQNYIVSCPSDLGGTYDFVSINIGEPGGFVVPGPETGTVTFTDNGGGVYAISDGSFGGWEALYGPPGASGVTLIDICNTLSFGGSDDYGDTYTISNVTTSGSNLSFSWSNTYGEYGSTTLTRTDGTDWPDLTN</sequence>
<organism evidence="1 2">
    <name type="scientific">Flavobacterium macacae</name>
    <dbReference type="NCBI Taxonomy" id="2488993"/>
    <lineage>
        <taxon>Bacteria</taxon>
        <taxon>Pseudomonadati</taxon>
        <taxon>Bacteroidota</taxon>
        <taxon>Flavobacteriia</taxon>
        <taxon>Flavobacteriales</taxon>
        <taxon>Flavobacteriaceae</taxon>
        <taxon>Flavobacterium</taxon>
    </lineage>
</organism>
<dbReference type="AlphaFoldDB" id="A0A3P3WGN4"/>
<dbReference type="PROSITE" id="PS51257">
    <property type="entry name" value="PROKAR_LIPOPROTEIN"/>
    <property type="match status" value="1"/>
</dbReference>
<keyword evidence="2" id="KW-1185">Reference proteome</keyword>
<evidence type="ECO:0000313" key="1">
    <source>
        <dbReference type="EMBL" id="RRJ93638.1"/>
    </source>
</evidence>
<dbReference type="Proteomes" id="UP000271937">
    <property type="component" value="Unassembled WGS sequence"/>
</dbReference>
<comment type="caution">
    <text evidence="1">The sequence shown here is derived from an EMBL/GenBank/DDBJ whole genome shotgun (WGS) entry which is preliminary data.</text>
</comment>
<protein>
    <submittedName>
        <fullName evidence="1">Uncharacterized protein</fullName>
    </submittedName>
</protein>
<dbReference type="RefSeq" id="WP_125011419.1">
    <property type="nucleotide sequence ID" value="NZ_RQVR01000002.1"/>
</dbReference>
<dbReference type="EMBL" id="RQVR01000002">
    <property type="protein sequence ID" value="RRJ93638.1"/>
    <property type="molecule type" value="Genomic_DNA"/>
</dbReference>
<accession>A0A3P3WGN4</accession>